<dbReference type="RefSeq" id="WP_137813947.1">
    <property type="nucleotide sequence ID" value="NZ_BJFL01000010.1"/>
</dbReference>
<evidence type="ECO:0000313" key="3">
    <source>
        <dbReference type="Proteomes" id="UP000298860"/>
    </source>
</evidence>
<dbReference type="InterPro" id="IPR002934">
    <property type="entry name" value="Polymerase_NTP_transf_dom"/>
</dbReference>
<dbReference type="Gene3D" id="3.30.460.10">
    <property type="entry name" value="Beta Polymerase, domain 2"/>
    <property type="match status" value="1"/>
</dbReference>
<dbReference type="GO" id="GO:0016779">
    <property type="term" value="F:nucleotidyltransferase activity"/>
    <property type="evidence" value="ECO:0007669"/>
    <property type="project" value="InterPro"/>
</dbReference>
<dbReference type="PROSITE" id="PS50152">
    <property type="entry name" value="25A_SYNTH_3"/>
    <property type="match status" value="1"/>
</dbReference>
<evidence type="ECO:0000313" key="2">
    <source>
        <dbReference type="EMBL" id="GDY30827.1"/>
    </source>
</evidence>
<protein>
    <submittedName>
        <fullName evidence="2">Nucleotidyltransferase</fullName>
    </submittedName>
</protein>
<gene>
    <name evidence="2" type="ORF">GTS_24600</name>
</gene>
<dbReference type="OrthoDB" id="3422944at2"/>
<accession>A0A4D4JA73</accession>
<dbReference type="Pfam" id="PF01909">
    <property type="entry name" value="NTP_transf_2"/>
    <property type="match status" value="1"/>
</dbReference>
<sequence length="257" mass="28014">MTDHGLDADGYLRREGSLDRVPAPFAPVVADLRESVSAAFGPRLHSVYLYGSIPRGTAVPGRSDLDAVILLRDTPGDADQATVRRLNRDLDARHDVVDGAGLLLWSVATVLDPAERYNLGFMLACLCTLLLGEDISRRLPRYRPTVELARGANGDIGAVLARCRARVGADDTAALCRRVARKLVRTGFTLVMPRWRGWTSDLAAMVEAFAHYYPDRAADMERATQLARAPSDDPAVVLDLIDGLGTWLTAEYARAVT</sequence>
<dbReference type="EMBL" id="BJFL01000010">
    <property type="protein sequence ID" value="GDY30827.1"/>
    <property type="molecule type" value="Genomic_DNA"/>
</dbReference>
<name>A0A4D4JA73_9PSEU</name>
<dbReference type="Proteomes" id="UP000298860">
    <property type="component" value="Unassembled WGS sequence"/>
</dbReference>
<feature type="domain" description="Polymerase nucleotidyl transferase" evidence="1">
    <location>
        <begin position="32"/>
        <end position="76"/>
    </location>
</feature>
<keyword evidence="3" id="KW-1185">Reference proteome</keyword>
<evidence type="ECO:0000259" key="1">
    <source>
        <dbReference type="Pfam" id="PF01909"/>
    </source>
</evidence>
<organism evidence="2 3">
    <name type="scientific">Gandjariella thermophila</name>
    <dbReference type="NCBI Taxonomy" id="1931992"/>
    <lineage>
        <taxon>Bacteria</taxon>
        <taxon>Bacillati</taxon>
        <taxon>Actinomycetota</taxon>
        <taxon>Actinomycetes</taxon>
        <taxon>Pseudonocardiales</taxon>
        <taxon>Pseudonocardiaceae</taxon>
        <taxon>Gandjariella</taxon>
    </lineage>
</organism>
<dbReference type="SUPFAM" id="SSF81301">
    <property type="entry name" value="Nucleotidyltransferase"/>
    <property type="match status" value="1"/>
</dbReference>
<keyword evidence="2" id="KW-0808">Transferase</keyword>
<dbReference type="AlphaFoldDB" id="A0A4D4JA73"/>
<comment type="caution">
    <text evidence="2">The sequence shown here is derived from an EMBL/GenBank/DDBJ whole genome shotgun (WGS) entry which is preliminary data.</text>
</comment>
<dbReference type="InterPro" id="IPR043519">
    <property type="entry name" value="NT_sf"/>
</dbReference>
<proteinExistence type="predicted"/>
<reference evidence="3" key="1">
    <citation type="submission" date="2019-04" db="EMBL/GenBank/DDBJ databases">
        <title>Draft genome sequence of Pseudonocardiaceae bacterium SL3-2-4.</title>
        <authorList>
            <person name="Ningsih F."/>
            <person name="Yokota A."/>
            <person name="Sakai Y."/>
            <person name="Nanatani K."/>
            <person name="Yabe S."/>
            <person name="Oetari A."/>
            <person name="Sjamsuridzal W."/>
        </authorList>
    </citation>
    <scope>NUCLEOTIDE SEQUENCE [LARGE SCALE GENOMIC DNA]</scope>
    <source>
        <strain evidence="3">SL3-2-4</strain>
    </source>
</reference>